<dbReference type="OrthoDB" id="4062651at2759"/>
<accession>A0A8A3PBT6</accession>
<dbReference type="Pfam" id="PF06985">
    <property type="entry name" value="HET"/>
    <property type="match status" value="1"/>
</dbReference>
<keyword evidence="4" id="KW-1185">Reference proteome</keyword>
<organism evidence="3 4">
    <name type="scientific">Monilinia vaccinii-corymbosi</name>
    <dbReference type="NCBI Taxonomy" id="61207"/>
    <lineage>
        <taxon>Eukaryota</taxon>
        <taxon>Fungi</taxon>
        <taxon>Dikarya</taxon>
        <taxon>Ascomycota</taxon>
        <taxon>Pezizomycotina</taxon>
        <taxon>Leotiomycetes</taxon>
        <taxon>Helotiales</taxon>
        <taxon>Sclerotiniaceae</taxon>
        <taxon>Monilinia</taxon>
    </lineage>
</organism>
<feature type="domain" description="Protein kinase" evidence="2">
    <location>
        <begin position="93"/>
        <end position="433"/>
    </location>
</feature>
<evidence type="ECO:0000313" key="4">
    <source>
        <dbReference type="Proteomes" id="UP000672032"/>
    </source>
</evidence>
<reference evidence="3" key="1">
    <citation type="submission" date="2020-10" db="EMBL/GenBank/DDBJ databases">
        <title>Genome Sequence of Monilinia vaccinii-corymbosi Sheds Light on Mummy Berry Disease Infection of Blueberry and Mating Type.</title>
        <authorList>
            <person name="Yow A.G."/>
            <person name="Zhang Y."/>
            <person name="Bansal K."/>
            <person name="Eacker S.M."/>
            <person name="Sullivan S."/>
            <person name="Liachko I."/>
            <person name="Cubeta M.A."/>
            <person name="Rollins J.A."/>
            <person name="Ashrafi H."/>
        </authorList>
    </citation>
    <scope>NUCLEOTIDE SEQUENCE</scope>
    <source>
        <strain evidence="3">RL-1</strain>
    </source>
</reference>
<feature type="compositionally biased region" description="Polar residues" evidence="1">
    <location>
        <begin position="474"/>
        <end position="486"/>
    </location>
</feature>
<dbReference type="AlphaFoldDB" id="A0A8A3PBT6"/>
<feature type="region of interest" description="Disordered" evidence="1">
    <location>
        <begin position="474"/>
        <end position="517"/>
    </location>
</feature>
<feature type="compositionally biased region" description="Low complexity" evidence="1">
    <location>
        <begin position="490"/>
        <end position="505"/>
    </location>
</feature>
<evidence type="ECO:0000313" key="3">
    <source>
        <dbReference type="EMBL" id="QSZ32547.1"/>
    </source>
</evidence>
<dbReference type="PANTHER" id="PTHR33112:SF10">
    <property type="entry name" value="TOL"/>
    <property type="match status" value="1"/>
</dbReference>
<feature type="compositionally biased region" description="Polar residues" evidence="1">
    <location>
        <begin position="220"/>
        <end position="235"/>
    </location>
</feature>
<sequence>MEQPESAITTRPSPTDALNLEIYKVVKNNPIGSSPEGYYLPDDEYGKLSTRDTIQSALGDGPNVPSLVNYVLTDAKKTFFTLVQVFSDCKDLQEAINDLMANNFNDTLLASRGLDASCFKHKLWNELTIVNFNSKRLPFILPTFDIKTFKYEFENDRILPFKALGKASSHGYFSEVRCVEMLASKQTKVKVPNKTFKVALKTLKEIGDKGADGKDGATRVSKSSTNSFPSPTPIVNSAENYNASNKTVPLVSLPHNSEIQEAGTGSDSENWRHGDIKPENILRFIDSSHDDGLGTLKLADLGRAQQHRFVTNIRKYSEHELWRTRWYEPPDLEKSNHEKADGNISRLFDIWSMGCVIFEAVLWLLYGCKNDFMDNNFVATGEKGGTQYWRKEGHGRYKLTETLTLNIDQILSHDSKSSGAIRDLVILVSERLLQINLPQDSDIYTKGCRTNARDLQERLSKIVEMATKDEEYLFSSTDPANISQPRPVNPGLKGPSKSSGSSSLSVDDARRVGSSQTLGRGTAIAQKRDYTNTMKGEWKITPEGPNIMESFLKDRSFGSSELVLCSYCDDINILSSQTRISRHMNTLKIRSEKEDCDLCELIYSAAHDQGLTDRSEISLKRLENNFVLEGTNQKFLRLIATEQNKMVPSAPSLVRLEGDLVLFMKLPLEWLEDCDKEHGDLCVPNRKSHVLPTRLISVRRPKKPKIIDTADLSTDISAKEIRYVALSHRWGDMPDEAKTTRKNIEQRKEKIPMDELPLSFKDAIAVTSALRCPYLWIDSLCILQGADGDFDKEADRMQTTFNGAYCVLVACSAHSARDGFLRNRKSRPECVKVGNVFVSPVTIDFERDVLESTLSRRGWVLQERALARRTIYFTDTQTYWECGDGIRCEALVMLKNDRAAFLGDPNFPGYTIRPESRVGEQIDLLLTLFNQYTRLELSHPEDRPIAIDGLIERLAMAFKTRSLAGIFGRYWGRCLLWRRDGSIPLKKIPHGQHSRKVPPTWSWMAFEGPISFIEPKGDQVGWNTSDVTLPFDDNTDDQASWLSTSFRENSLAIRAKAFDFTKPDGASSNEVFLCYDAAEIISAKCVIIGIEKQPVGDAGRKKHYILIVKPISDLPGTEAYERCGVGYVLGKFIHDSPSFSITIE</sequence>
<evidence type="ECO:0000256" key="1">
    <source>
        <dbReference type="SAM" id="MobiDB-lite"/>
    </source>
</evidence>
<dbReference type="GO" id="GO:0005524">
    <property type="term" value="F:ATP binding"/>
    <property type="evidence" value="ECO:0007669"/>
    <property type="project" value="InterPro"/>
</dbReference>
<evidence type="ECO:0000259" key="2">
    <source>
        <dbReference type="PROSITE" id="PS50011"/>
    </source>
</evidence>
<dbReference type="Proteomes" id="UP000672032">
    <property type="component" value="Chromosome 3"/>
</dbReference>
<dbReference type="SUPFAM" id="SSF56112">
    <property type="entry name" value="Protein kinase-like (PK-like)"/>
    <property type="match status" value="1"/>
</dbReference>
<dbReference type="PROSITE" id="PS50011">
    <property type="entry name" value="PROTEIN_KINASE_DOM"/>
    <property type="match status" value="1"/>
</dbReference>
<feature type="region of interest" description="Disordered" evidence="1">
    <location>
        <begin position="211"/>
        <end position="235"/>
    </location>
</feature>
<dbReference type="Pfam" id="PF00069">
    <property type="entry name" value="Pkinase"/>
    <property type="match status" value="1"/>
</dbReference>
<proteinExistence type="predicted"/>
<dbReference type="InterPro" id="IPR000719">
    <property type="entry name" value="Prot_kinase_dom"/>
</dbReference>
<dbReference type="InterPro" id="IPR010730">
    <property type="entry name" value="HET"/>
</dbReference>
<name>A0A8A3PBT6_9HELO</name>
<dbReference type="GO" id="GO:0004672">
    <property type="term" value="F:protein kinase activity"/>
    <property type="evidence" value="ECO:0007669"/>
    <property type="project" value="InterPro"/>
</dbReference>
<dbReference type="EMBL" id="CP063407">
    <property type="protein sequence ID" value="QSZ32547.1"/>
    <property type="molecule type" value="Genomic_DNA"/>
</dbReference>
<dbReference type="PANTHER" id="PTHR33112">
    <property type="entry name" value="DOMAIN PROTEIN, PUTATIVE-RELATED"/>
    <property type="match status" value="1"/>
</dbReference>
<gene>
    <name evidence="3" type="ORF">DSL72_002125</name>
</gene>
<dbReference type="Gene3D" id="1.10.510.10">
    <property type="entry name" value="Transferase(Phosphotransferase) domain 1"/>
    <property type="match status" value="1"/>
</dbReference>
<dbReference type="InterPro" id="IPR011009">
    <property type="entry name" value="Kinase-like_dom_sf"/>
</dbReference>
<protein>
    <recommendedName>
        <fullName evidence="2">Protein kinase domain-containing protein</fullName>
    </recommendedName>
</protein>